<dbReference type="PROSITE" id="PS00639">
    <property type="entry name" value="THIOL_PROTEASE_HIS"/>
    <property type="match status" value="1"/>
</dbReference>
<keyword evidence="3 7" id="KW-0732">Signal</keyword>
<evidence type="ECO:0000313" key="11">
    <source>
        <dbReference type="Proteomes" id="UP001164776"/>
    </source>
</evidence>
<dbReference type="AlphaFoldDB" id="A0A9W7X7H8"/>
<dbReference type="InterPro" id="IPR013128">
    <property type="entry name" value="Peptidase_C1A"/>
</dbReference>
<gene>
    <name evidence="10" type="ORF">BS78_K333300</name>
</gene>
<keyword evidence="6" id="KW-1015">Disulfide bond</keyword>
<evidence type="ECO:0000256" key="6">
    <source>
        <dbReference type="ARBA" id="ARBA00023157"/>
    </source>
</evidence>
<organism evidence="10 11">
    <name type="scientific">Paspalum vaginatum</name>
    <name type="common">seashore paspalum</name>
    <dbReference type="NCBI Taxonomy" id="158149"/>
    <lineage>
        <taxon>Eukaryota</taxon>
        <taxon>Viridiplantae</taxon>
        <taxon>Streptophyta</taxon>
        <taxon>Embryophyta</taxon>
        <taxon>Tracheophyta</taxon>
        <taxon>Spermatophyta</taxon>
        <taxon>Magnoliopsida</taxon>
        <taxon>Liliopsida</taxon>
        <taxon>Poales</taxon>
        <taxon>Poaceae</taxon>
        <taxon>PACMAD clade</taxon>
        <taxon>Panicoideae</taxon>
        <taxon>Andropogonodae</taxon>
        <taxon>Paspaleae</taxon>
        <taxon>Paspalinae</taxon>
        <taxon>Paspalum</taxon>
    </lineage>
</organism>
<dbReference type="InterPro" id="IPR038765">
    <property type="entry name" value="Papain-like_cys_pep_sf"/>
</dbReference>
<comment type="similarity">
    <text evidence="1">Belongs to the peptidase C1 family.</text>
</comment>
<protein>
    <recommendedName>
        <fullName evidence="12">Cysteine protease</fullName>
    </recommendedName>
</protein>
<dbReference type="CDD" id="cd02248">
    <property type="entry name" value="Peptidase_C1A"/>
    <property type="match status" value="1"/>
</dbReference>
<comment type="caution">
    <text evidence="10">The sequence shown here is derived from an EMBL/GenBank/DDBJ whole genome shotgun (WGS) entry which is preliminary data.</text>
</comment>
<dbReference type="Gene3D" id="3.90.70.10">
    <property type="entry name" value="Cysteine proteinases"/>
    <property type="match status" value="1"/>
</dbReference>
<dbReference type="SMART" id="SM00645">
    <property type="entry name" value="Pept_C1"/>
    <property type="match status" value="1"/>
</dbReference>
<dbReference type="InterPro" id="IPR013201">
    <property type="entry name" value="Prot_inhib_I29"/>
</dbReference>
<dbReference type="InterPro" id="IPR000169">
    <property type="entry name" value="Pept_cys_AS"/>
</dbReference>
<keyword evidence="2" id="KW-0645">Protease</keyword>
<evidence type="ECO:0000256" key="2">
    <source>
        <dbReference type="ARBA" id="ARBA00022670"/>
    </source>
</evidence>
<dbReference type="InterPro" id="IPR039417">
    <property type="entry name" value="Peptidase_C1A_papain-like"/>
</dbReference>
<keyword evidence="5" id="KW-0788">Thiol protease</keyword>
<dbReference type="InterPro" id="IPR025660">
    <property type="entry name" value="Pept_his_AS"/>
</dbReference>
<dbReference type="Proteomes" id="UP001164776">
    <property type="component" value="Unassembled WGS sequence"/>
</dbReference>
<dbReference type="Pfam" id="PF08246">
    <property type="entry name" value="Inhibitor_I29"/>
    <property type="match status" value="1"/>
</dbReference>
<keyword evidence="11" id="KW-1185">Reference proteome</keyword>
<evidence type="ECO:0000259" key="8">
    <source>
        <dbReference type="SMART" id="SM00645"/>
    </source>
</evidence>
<evidence type="ECO:0000259" key="9">
    <source>
        <dbReference type="SMART" id="SM00848"/>
    </source>
</evidence>
<feature type="domain" description="Cathepsin propeptide inhibitor" evidence="9">
    <location>
        <begin position="52"/>
        <end position="109"/>
    </location>
</feature>
<name>A0A9W7X7H8_9POAL</name>
<keyword evidence="4" id="KW-0378">Hydrolase</keyword>
<dbReference type="SMART" id="SM00848">
    <property type="entry name" value="Inhibitor_I29"/>
    <property type="match status" value="1"/>
</dbReference>
<dbReference type="FunFam" id="3.90.70.10:FF:000067">
    <property type="entry name" value="Senescence-specific cysteine protease"/>
    <property type="match status" value="1"/>
</dbReference>
<dbReference type="GO" id="GO:0006508">
    <property type="term" value="P:proteolysis"/>
    <property type="evidence" value="ECO:0007669"/>
    <property type="project" value="UniProtKB-KW"/>
</dbReference>
<feature type="signal peptide" evidence="7">
    <location>
        <begin position="1"/>
        <end position="32"/>
    </location>
</feature>
<evidence type="ECO:0000256" key="4">
    <source>
        <dbReference type="ARBA" id="ARBA00022801"/>
    </source>
</evidence>
<dbReference type="Pfam" id="PF00112">
    <property type="entry name" value="Peptidase_C1"/>
    <property type="match status" value="1"/>
</dbReference>
<feature type="domain" description="Peptidase C1A papain C-terminal" evidence="8">
    <location>
        <begin position="141"/>
        <end position="355"/>
    </location>
</feature>
<accession>A0A9W7X7H8</accession>
<evidence type="ECO:0000256" key="7">
    <source>
        <dbReference type="SAM" id="SignalP"/>
    </source>
</evidence>
<dbReference type="PANTHER" id="PTHR12411">
    <property type="entry name" value="CYSTEINE PROTEASE FAMILY C1-RELATED"/>
    <property type="match status" value="1"/>
</dbReference>
<evidence type="ECO:0000256" key="1">
    <source>
        <dbReference type="ARBA" id="ARBA00008455"/>
    </source>
</evidence>
<feature type="chain" id="PRO_5040799044" description="Cysteine protease" evidence="7">
    <location>
        <begin position="33"/>
        <end position="356"/>
    </location>
</feature>
<dbReference type="EMBL" id="MU629915">
    <property type="protein sequence ID" value="KAJ1254730.1"/>
    <property type="molecule type" value="Genomic_DNA"/>
</dbReference>
<dbReference type="InterPro" id="IPR000668">
    <property type="entry name" value="Peptidase_C1A_C"/>
</dbReference>
<sequence>MTPYFGNKALAMMLLLLTIVVVAMESIPYAFAARELSSGAGSYGEEAMKARHETWMAKHGRTYRDEAEKARRLEVFKANADFVDRSNADGGRKYRLATNQFADMTSDEFMAMHTGFKPLSSSGANKLPGFKYENYTLSENDQQAVDWRQRGAVTGVKNQGSCGCCWAFSAVAAVEGMNQIATRQLLSLSEQQLLDCSTNGGNNGCQGGNMDNAFQYIIDNGGITTEDSYPYTAVEGTCQSNSVQTAVTISGFQNVPADETSLAMAVANQPVSVGIDASSQNFHMYSGGIMTADACGPTVTLDHAVTAIGYGTADDGTPYWLLKNQWGVNWGIGGYMMLERGTNACGVAMQASYPIA</sequence>
<reference evidence="10 11" key="1">
    <citation type="submission" date="2022-10" db="EMBL/GenBank/DDBJ databases">
        <title>WGS assembly of Paspalum vaginatum 540-79.</title>
        <authorList>
            <person name="Sun G."/>
            <person name="Wase N."/>
            <person name="Shu S."/>
            <person name="Jenkins J."/>
            <person name="Zhou B."/>
            <person name="Torres-Rodriguez J."/>
            <person name="Chen C."/>
            <person name="Sandor L."/>
            <person name="Plott C."/>
            <person name="Yoshinga Y."/>
            <person name="Daum C."/>
            <person name="Qi P."/>
            <person name="Barry K."/>
            <person name="Lipzen A."/>
            <person name="Berry L."/>
            <person name="Pedersen C."/>
            <person name="Gottilla T."/>
            <person name="Foltz A."/>
            <person name="Yu H."/>
            <person name="O'Malley R."/>
            <person name="Zhang C."/>
            <person name="Devos K."/>
            <person name="Sigmon B."/>
            <person name="Yu B."/>
            <person name="Obata T."/>
            <person name="Schmutz J."/>
            <person name="Schnable J."/>
        </authorList>
    </citation>
    <scope>NUCLEOTIDE SEQUENCE [LARGE SCALE GENOMIC DNA]</scope>
    <source>
        <strain evidence="11">cv. 540-79</strain>
    </source>
</reference>
<dbReference type="SUPFAM" id="SSF54001">
    <property type="entry name" value="Cysteine proteinases"/>
    <property type="match status" value="1"/>
</dbReference>
<dbReference type="OrthoDB" id="686505at2759"/>
<evidence type="ECO:0008006" key="12">
    <source>
        <dbReference type="Google" id="ProtNLM"/>
    </source>
</evidence>
<evidence type="ECO:0000256" key="5">
    <source>
        <dbReference type="ARBA" id="ARBA00022807"/>
    </source>
</evidence>
<dbReference type="PRINTS" id="PR00705">
    <property type="entry name" value="PAPAIN"/>
</dbReference>
<proteinExistence type="inferred from homology"/>
<evidence type="ECO:0000256" key="3">
    <source>
        <dbReference type="ARBA" id="ARBA00022729"/>
    </source>
</evidence>
<dbReference type="GO" id="GO:0008234">
    <property type="term" value="F:cysteine-type peptidase activity"/>
    <property type="evidence" value="ECO:0007669"/>
    <property type="project" value="UniProtKB-KW"/>
</dbReference>
<dbReference type="PROSITE" id="PS00139">
    <property type="entry name" value="THIOL_PROTEASE_CYS"/>
    <property type="match status" value="1"/>
</dbReference>
<evidence type="ECO:0000313" key="10">
    <source>
        <dbReference type="EMBL" id="KAJ1254730.1"/>
    </source>
</evidence>